<comment type="subcellular location">
    <subcellularLocation>
        <location evidence="1">Cell inner membrane</location>
        <topology evidence="1">Multi-pass membrane protein</topology>
    </subcellularLocation>
</comment>
<evidence type="ECO:0000256" key="3">
    <source>
        <dbReference type="ARBA" id="ARBA00022519"/>
    </source>
</evidence>
<feature type="transmembrane region" description="Helical" evidence="7">
    <location>
        <begin position="277"/>
        <end position="305"/>
    </location>
</feature>
<dbReference type="GO" id="GO:0022857">
    <property type="term" value="F:transmembrane transporter activity"/>
    <property type="evidence" value="ECO:0007669"/>
    <property type="project" value="TreeGrafter"/>
</dbReference>
<feature type="transmembrane region" description="Helical" evidence="7">
    <location>
        <begin position="581"/>
        <end position="603"/>
    </location>
</feature>
<keyword evidence="4 7" id="KW-0812">Transmembrane</keyword>
<evidence type="ECO:0000256" key="5">
    <source>
        <dbReference type="ARBA" id="ARBA00022989"/>
    </source>
</evidence>
<feature type="transmembrane region" description="Helical" evidence="7">
    <location>
        <begin position="449"/>
        <end position="474"/>
    </location>
</feature>
<feature type="transmembrane region" description="Helical" evidence="7">
    <location>
        <begin position="158"/>
        <end position="179"/>
    </location>
</feature>
<dbReference type="InterPro" id="IPR010656">
    <property type="entry name" value="DctM"/>
</dbReference>
<feature type="transmembrane region" description="Helical" evidence="7">
    <location>
        <begin position="352"/>
        <end position="376"/>
    </location>
</feature>
<feature type="transmembrane region" description="Helical" evidence="7">
    <location>
        <begin position="397"/>
        <end position="415"/>
    </location>
</feature>
<feature type="transmembrane region" description="Helical" evidence="7">
    <location>
        <begin position="537"/>
        <end position="561"/>
    </location>
</feature>
<dbReference type="EMBL" id="UINC01020334">
    <property type="protein sequence ID" value="SVA85488.1"/>
    <property type="molecule type" value="Genomic_DNA"/>
</dbReference>
<keyword evidence="3" id="KW-0997">Cell inner membrane</keyword>
<keyword evidence="2" id="KW-1003">Cell membrane</keyword>
<dbReference type="PANTHER" id="PTHR33362">
    <property type="entry name" value="SIALIC ACID TRAP TRANSPORTER PERMEASE PROTEIN SIAT-RELATED"/>
    <property type="match status" value="1"/>
</dbReference>
<feature type="transmembrane region" description="Helical" evidence="7">
    <location>
        <begin position="129"/>
        <end position="151"/>
    </location>
</feature>
<dbReference type="AlphaFoldDB" id="A0A381Z8A3"/>
<proteinExistence type="predicted"/>
<evidence type="ECO:0000256" key="1">
    <source>
        <dbReference type="ARBA" id="ARBA00004429"/>
    </source>
</evidence>
<evidence type="ECO:0000313" key="9">
    <source>
        <dbReference type="EMBL" id="SVA85488.1"/>
    </source>
</evidence>
<keyword evidence="5 7" id="KW-1133">Transmembrane helix</keyword>
<feature type="transmembrane region" description="Helical" evidence="7">
    <location>
        <begin position="229"/>
        <end position="252"/>
    </location>
</feature>
<reference evidence="9" key="1">
    <citation type="submission" date="2018-05" db="EMBL/GenBank/DDBJ databases">
        <authorList>
            <person name="Lanie J.A."/>
            <person name="Ng W.-L."/>
            <person name="Kazmierczak K.M."/>
            <person name="Andrzejewski T.M."/>
            <person name="Davidsen T.M."/>
            <person name="Wayne K.J."/>
            <person name="Tettelin H."/>
            <person name="Glass J.I."/>
            <person name="Rusch D."/>
            <person name="Podicherti R."/>
            <person name="Tsui H.-C.T."/>
            <person name="Winkler M.E."/>
        </authorList>
    </citation>
    <scope>NUCLEOTIDE SEQUENCE</scope>
</reference>
<gene>
    <name evidence="9" type="ORF">METZ01_LOCUS138342</name>
</gene>
<dbReference type="InterPro" id="IPR004681">
    <property type="entry name" value="TRAP_DctM"/>
</dbReference>
<organism evidence="9">
    <name type="scientific">marine metagenome</name>
    <dbReference type="NCBI Taxonomy" id="408172"/>
    <lineage>
        <taxon>unclassified sequences</taxon>
        <taxon>metagenomes</taxon>
        <taxon>ecological metagenomes</taxon>
    </lineage>
</organism>
<evidence type="ECO:0000259" key="8">
    <source>
        <dbReference type="Pfam" id="PF06808"/>
    </source>
</evidence>
<name>A0A381Z8A3_9ZZZZ</name>
<sequence>MARLKQNHFVKRLKWGEDTLAIAVFAILTFFPTLEILTRLIGRPGIPASPVLVQHMTLWIGFIGAVLATRQNKLLSLIRKPLFQQDEIFHPGRWLAKNISFIVILALFWGSLNLVMVEYQYPTYIAPGILRWVAQSIMPLGFLLIAAQIFLKSSKNHLLRATMLMITIFIIIISLTDAFQDNGLFLWGSVGLILFSMIFGTPIFIGLGGLAVLFFWSDYTPISAISAETYRIVVSPSLPTIPLFTLAGYILAESRASERMLQLFRTAFGWMPGGTPVIIVLLCGFFTALTGGSGVTILALGGLLFPLLRKEGYSEQFSLGLITLAGSLGLLFPPSLPLIIYGVTAHVSIKDLFIGGLVPGIILSVVVAGYSIFQGYSQHVERQPFHLKKIWAELKNSYLEAIIPLLILFGVFGGYTTLVETAAVVVIYIFIVEVFVYKDLQMKEIPRIIIDCATLIGGVLIILGVAMGLTSYIVDAQIPMLLMEWVQQTITSKYVFLLLLNILLLVVGCLMDIFSAIIIVVPLITPLLILFPDIHPVHLAVIFIANLELGYLTPPVGMNLFLSAYRFDKDMPVVYKATLPFFLLSLIVVLAITYIPILSLGLLRLLQ</sequence>
<evidence type="ECO:0000256" key="4">
    <source>
        <dbReference type="ARBA" id="ARBA00022692"/>
    </source>
</evidence>
<feature type="transmembrane region" description="Helical" evidence="7">
    <location>
        <begin position="20"/>
        <end position="42"/>
    </location>
</feature>
<feature type="domain" description="TRAP C4-dicarboxylate transport system permease DctM subunit" evidence="8">
    <location>
        <begin position="191"/>
        <end position="596"/>
    </location>
</feature>
<dbReference type="PANTHER" id="PTHR33362:SF5">
    <property type="entry name" value="C4-DICARBOXYLATE TRAP TRANSPORTER LARGE PERMEASE PROTEIN DCTM"/>
    <property type="match status" value="1"/>
</dbReference>
<dbReference type="Pfam" id="PF06808">
    <property type="entry name" value="DctM"/>
    <property type="match status" value="1"/>
</dbReference>
<feature type="transmembrane region" description="Helical" evidence="7">
    <location>
        <begin position="185"/>
        <end position="217"/>
    </location>
</feature>
<evidence type="ECO:0000256" key="6">
    <source>
        <dbReference type="ARBA" id="ARBA00023136"/>
    </source>
</evidence>
<accession>A0A381Z8A3</accession>
<keyword evidence="6 7" id="KW-0472">Membrane</keyword>
<dbReference type="NCBIfam" id="TIGR00786">
    <property type="entry name" value="dctM"/>
    <property type="match status" value="1"/>
</dbReference>
<evidence type="ECO:0000256" key="7">
    <source>
        <dbReference type="SAM" id="Phobius"/>
    </source>
</evidence>
<feature type="transmembrane region" description="Helical" evidence="7">
    <location>
        <begin position="48"/>
        <end position="69"/>
    </location>
</feature>
<feature type="transmembrane region" description="Helical" evidence="7">
    <location>
        <begin position="494"/>
        <end position="525"/>
    </location>
</feature>
<dbReference type="GO" id="GO:0005886">
    <property type="term" value="C:plasma membrane"/>
    <property type="evidence" value="ECO:0007669"/>
    <property type="project" value="UniProtKB-SubCell"/>
</dbReference>
<feature type="transmembrane region" description="Helical" evidence="7">
    <location>
        <begin position="99"/>
        <end position="117"/>
    </location>
</feature>
<feature type="transmembrane region" description="Helical" evidence="7">
    <location>
        <begin position="317"/>
        <end position="340"/>
    </location>
</feature>
<evidence type="ECO:0000256" key="2">
    <source>
        <dbReference type="ARBA" id="ARBA00022475"/>
    </source>
</evidence>
<protein>
    <recommendedName>
        <fullName evidence="8">TRAP C4-dicarboxylate transport system permease DctM subunit domain-containing protein</fullName>
    </recommendedName>
</protein>